<comment type="caution">
    <text evidence="3">The sequence shown here is derived from an EMBL/GenBank/DDBJ whole genome shotgun (WGS) entry which is preliminary data.</text>
</comment>
<feature type="signal peptide" evidence="2">
    <location>
        <begin position="1"/>
        <end position="28"/>
    </location>
</feature>
<dbReference type="Proteomes" id="UP001189429">
    <property type="component" value="Unassembled WGS sequence"/>
</dbReference>
<protein>
    <recommendedName>
        <fullName evidence="5">MMS19 nucleotide excision repair protein</fullName>
    </recommendedName>
</protein>
<evidence type="ECO:0000313" key="3">
    <source>
        <dbReference type="EMBL" id="CAK0905098.1"/>
    </source>
</evidence>
<evidence type="ECO:0000256" key="2">
    <source>
        <dbReference type="SAM" id="SignalP"/>
    </source>
</evidence>
<feature type="chain" id="PRO_5045319877" description="MMS19 nucleotide excision repair protein" evidence="2">
    <location>
        <begin position="29"/>
        <end position="320"/>
    </location>
</feature>
<reference evidence="3" key="1">
    <citation type="submission" date="2023-10" db="EMBL/GenBank/DDBJ databases">
        <authorList>
            <person name="Chen Y."/>
            <person name="Shah S."/>
            <person name="Dougan E. K."/>
            <person name="Thang M."/>
            <person name="Chan C."/>
        </authorList>
    </citation>
    <scope>NUCLEOTIDE SEQUENCE [LARGE SCALE GENOMIC DNA]</scope>
</reference>
<feature type="compositionally biased region" description="Polar residues" evidence="1">
    <location>
        <begin position="273"/>
        <end position="290"/>
    </location>
</feature>
<evidence type="ECO:0008006" key="5">
    <source>
        <dbReference type="Google" id="ProtNLM"/>
    </source>
</evidence>
<feature type="region of interest" description="Disordered" evidence="1">
    <location>
        <begin position="272"/>
        <end position="300"/>
    </location>
</feature>
<accession>A0ABN9XYB4</accession>
<proteinExistence type="predicted"/>
<organism evidence="3 4">
    <name type="scientific">Prorocentrum cordatum</name>
    <dbReference type="NCBI Taxonomy" id="2364126"/>
    <lineage>
        <taxon>Eukaryota</taxon>
        <taxon>Sar</taxon>
        <taxon>Alveolata</taxon>
        <taxon>Dinophyceae</taxon>
        <taxon>Prorocentrales</taxon>
        <taxon>Prorocentraceae</taxon>
        <taxon>Prorocentrum</taxon>
    </lineage>
</organism>
<evidence type="ECO:0000313" key="4">
    <source>
        <dbReference type="Proteomes" id="UP001189429"/>
    </source>
</evidence>
<keyword evidence="4" id="KW-1185">Reference proteome</keyword>
<sequence length="320" mass="34158">MPHGLAISGLRLALLCTALVGPRRGALAVKQRLAGEAERRVVYKTDSDADVSTEDMMQMLSALQDALLSNSSGFQDSVDASIGELQALVSSFSQRARELDVGLVQLSRGISAQDFVPLLANYFNLTLSSQAAHDSEVTKIYNRMEASMPEKLRLAVQPVVGMFIASDAVSAPFDHAVFRATPQDELCSKAAPIIDYMLSYHVNLTKVDGLLNTTVRILPILSMATPEAPQEVATFLENLVELGYRETAARERSCRSLLHLVSPVVSEKLGCDFTSSRGPGPSDSNGSASDSDPEGSSAPAPHASLAAALWRAAFALALLP</sequence>
<evidence type="ECO:0000256" key="1">
    <source>
        <dbReference type="SAM" id="MobiDB-lite"/>
    </source>
</evidence>
<dbReference type="EMBL" id="CAUYUJ010021504">
    <property type="protein sequence ID" value="CAK0905098.1"/>
    <property type="molecule type" value="Genomic_DNA"/>
</dbReference>
<keyword evidence="2" id="KW-0732">Signal</keyword>
<gene>
    <name evidence="3" type="ORF">PCOR1329_LOCUS80904</name>
</gene>
<name>A0ABN9XYB4_9DINO</name>